<keyword evidence="3" id="KW-1185">Reference proteome</keyword>
<sequence>MSLTCHFPHRSRAGRTHRVSGLSIVELLVGIAVGLFVLAGATMVASNQISDNKRLLLETQIQQDMRAAMDIIVRDIRRSGFSFHADRPQAVGGAVPVLNGYSPAGVLNAGTELEYTYSQETTASENNVADPDDFRGFRLQGEAIQVQLGQGKFQALTDPSVVRITTFTAIPAVTVLNLPTCPAPGPCPSANACGNQRIETRNIVLVMVGQALNDPSVQRRIDATVRVRNDRVCL</sequence>
<accession>A0ABX2EQQ4</accession>
<name>A0ABX2EQQ4_9BURK</name>
<evidence type="ECO:0008006" key="4">
    <source>
        <dbReference type="Google" id="ProtNLM"/>
    </source>
</evidence>
<gene>
    <name evidence="2" type="ORF">HLB44_28250</name>
</gene>
<comment type="caution">
    <text evidence="2">The sequence shown here is derived from an EMBL/GenBank/DDBJ whole genome shotgun (WGS) entry which is preliminary data.</text>
</comment>
<dbReference type="RefSeq" id="WP_173130940.1">
    <property type="nucleotide sequence ID" value="NZ_JABRWJ010000009.1"/>
</dbReference>
<proteinExistence type="predicted"/>
<protein>
    <recommendedName>
        <fullName evidence="4">Prepilin-type N-terminal cleavage/methylation domain-containing protein</fullName>
    </recommendedName>
</protein>
<organism evidence="2 3">
    <name type="scientific">Pseudaquabacterium terrae</name>
    <dbReference type="NCBI Taxonomy" id="2732868"/>
    <lineage>
        <taxon>Bacteria</taxon>
        <taxon>Pseudomonadati</taxon>
        <taxon>Pseudomonadota</taxon>
        <taxon>Betaproteobacteria</taxon>
        <taxon>Burkholderiales</taxon>
        <taxon>Sphaerotilaceae</taxon>
        <taxon>Pseudaquabacterium</taxon>
    </lineage>
</organism>
<dbReference type="Proteomes" id="UP000737171">
    <property type="component" value="Unassembled WGS sequence"/>
</dbReference>
<dbReference type="EMBL" id="JABRWJ010000009">
    <property type="protein sequence ID" value="NRF70904.1"/>
    <property type="molecule type" value="Genomic_DNA"/>
</dbReference>
<evidence type="ECO:0000313" key="2">
    <source>
        <dbReference type="EMBL" id="NRF70904.1"/>
    </source>
</evidence>
<evidence type="ECO:0000313" key="3">
    <source>
        <dbReference type="Proteomes" id="UP000737171"/>
    </source>
</evidence>
<keyword evidence="1" id="KW-0812">Transmembrane</keyword>
<feature type="transmembrane region" description="Helical" evidence="1">
    <location>
        <begin position="21"/>
        <end position="45"/>
    </location>
</feature>
<evidence type="ECO:0000256" key="1">
    <source>
        <dbReference type="SAM" id="Phobius"/>
    </source>
</evidence>
<keyword evidence="1" id="KW-0472">Membrane</keyword>
<keyword evidence="1" id="KW-1133">Transmembrane helix</keyword>
<reference evidence="2 3" key="1">
    <citation type="submission" date="2020-05" db="EMBL/GenBank/DDBJ databases">
        <title>Aquincola sp. isolate from soil.</title>
        <authorList>
            <person name="Han J."/>
            <person name="Kim D.-U."/>
        </authorList>
    </citation>
    <scope>NUCLEOTIDE SEQUENCE [LARGE SCALE GENOMIC DNA]</scope>
    <source>
        <strain evidence="2 3">S2</strain>
    </source>
</reference>